<keyword evidence="9" id="KW-1185">Reference proteome</keyword>
<dbReference type="Proteomes" id="UP000271098">
    <property type="component" value="Unassembled WGS sequence"/>
</dbReference>
<keyword evidence="5 6" id="KW-0009">Actin-binding</keyword>
<dbReference type="WBParaSite" id="GPUH_0000751101-mRNA-1">
    <property type="protein sequence ID" value="GPUH_0000751101-mRNA-1"/>
    <property type="gene ID" value="GPUH_0000751101"/>
</dbReference>
<evidence type="ECO:0000259" key="7">
    <source>
        <dbReference type="PROSITE" id="PS51456"/>
    </source>
</evidence>
<organism evidence="10">
    <name type="scientific">Gongylonema pulchrum</name>
    <dbReference type="NCBI Taxonomy" id="637853"/>
    <lineage>
        <taxon>Eukaryota</taxon>
        <taxon>Metazoa</taxon>
        <taxon>Ecdysozoa</taxon>
        <taxon>Nematoda</taxon>
        <taxon>Chromadorea</taxon>
        <taxon>Rhabditida</taxon>
        <taxon>Spirurina</taxon>
        <taxon>Spiruromorpha</taxon>
        <taxon>Spiruroidea</taxon>
        <taxon>Gongylonematidae</taxon>
        <taxon>Gongylonema</taxon>
    </lineage>
</organism>
<evidence type="ECO:0000256" key="4">
    <source>
        <dbReference type="ARBA" id="ARBA00023175"/>
    </source>
</evidence>
<feature type="domain" description="Myosin motor" evidence="7">
    <location>
        <begin position="1"/>
        <end position="101"/>
    </location>
</feature>
<dbReference type="PANTHER" id="PTHR13140">
    <property type="entry name" value="MYOSIN"/>
    <property type="match status" value="1"/>
</dbReference>
<dbReference type="PROSITE" id="PS51456">
    <property type="entry name" value="MYOSIN_MOTOR"/>
    <property type="match status" value="1"/>
</dbReference>
<dbReference type="GO" id="GO:0005886">
    <property type="term" value="C:plasma membrane"/>
    <property type="evidence" value="ECO:0007669"/>
    <property type="project" value="TreeGrafter"/>
</dbReference>
<sequence>MLYCNRIHCWNRLVTVLQSETGIQVVLGNMSKLCSAEAANPLEERQVSNFLLEKSRVVHQNQGERNFHIFYQLCAGADENLKSMSFIKFFYFVNNSQYSRP</sequence>
<keyword evidence="3 6" id="KW-0518">Myosin</keyword>
<keyword evidence="2" id="KW-0067">ATP-binding</keyword>
<evidence type="ECO:0000313" key="9">
    <source>
        <dbReference type="Proteomes" id="UP000271098"/>
    </source>
</evidence>
<reference evidence="8 9" key="2">
    <citation type="submission" date="2018-11" db="EMBL/GenBank/DDBJ databases">
        <authorList>
            <consortium name="Pathogen Informatics"/>
        </authorList>
    </citation>
    <scope>NUCLEOTIDE SEQUENCE [LARGE SCALE GENOMIC DNA]</scope>
</reference>
<dbReference type="PANTHER" id="PTHR13140:SF729">
    <property type="entry name" value="UNCONVENTIONAL MYOSIN-IE"/>
    <property type="match status" value="1"/>
</dbReference>
<accession>A0A183DFL1</accession>
<dbReference type="InterPro" id="IPR027417">
    <property type="entry name" value="P-loop_NTPase"/>
</dbReference>
<evidence type="ECO:0000256" key="1">
    <source>
        <dbReference type="ARBA" id="ARBA00022741"/>
    </source>
</evidence>
<name>A0A183DFL1_9BILA</name>
<protein>
    <submittedName>
        <fullName evidence="10">Myosin motor domain-containing protein</fullName>
    </submittedName>
</protein>
<evidence type="ECO:0000313" key="8">
    <source>
        <dbReference type="EMBL" id="VDK58568.1"/>
    </source>
</evidence>
<dbReference type="AlphaFoldDB" id="A0A183DFL1"/>
<dbReference type="OrthoDB" id="6108017at2759"/>
<dbReference type="Gene3D" id="3.40.850.10">
    <property type="entry name" value="Kinesin motor domain"/>
    <property type="match status" value="1"/>
</dbReference>
<dbReference type="GO" id="GO:0005737">
    <property type="term" value="C:cytoplasm"/>
    <property type="evidence" value="ECO:0007669"/>
    <property type="project" value="TreeGrafter"/>
</dbReference>
<dbReference type="GO" id="GO:0005902">
    <property type="term" value="C:microvillus"/>
    <property type="evidence" value="ECO:0007669"/>
    <property type="project" value="TreeGrafter"/>
</dbReference>
<evidence type="ECO:0000256" key="6">
    <source>
        <dbReference type="PROSITE-ProRule" id="PRU00782"/>
    </source>
</evidence>
<evidence type="ECO:0000256" key="5">
    <source>
        <dbReference type="ARBA" id="ARBA00023203"/>
    </source>
</evidence>
<proteinExistence type="inferred from homology"/>
<dbReference type="GO" id="GO:0006897">
    <property type="term" value="P:endocytosis"/>
    <property type="evidence" value="ECO:0007669"/>
    <property type="project" value="TreeGrafter"/>
</dbReference>
<dbReference type="InterPro" id="IPR036961">
    <property type="entry name" value="Kinesin_motor_dom_sf"/>
</dbReference>
<reference evidence="10" key="1">
    <citation type="submission" date="2016-06" db="UniProtKB">
        <authorList>
            <consortium name="WormBaseParasite"/>
        </authorList>
    </citation>
    <scope>IDENTIFICATION</scope>
</reference>
<dbReference type="Pfam" id="PF00063">
    <property type="entry name" value="Myosin_head"/>
    <property type="match status" value="1"/>
</dbReference>
<dbReference type="GO" id="GO:0007015">
    <property type="term" value="P:actin filament organization"/>
    <property type="evidence" value="ECO:0007669"/>
    <property type="project" value="TreeGrafter"/>
</dbReference>
<dbReference type="InterPro" id="IPR001609">
    <property type="entry name" value="Myosin_head_motor_dom-like"/>
</dbReference>
<evidence type="ECO:0000256" key="2">
    <source>
        <dbReference type="ARBA" id="ARBA00022840"/>
    </source>
</evidence>
<evidence type="ECO:0000256" key="3">
    <source>
        <dbReference type="ARBA" id="ARBA00023123"/>
    </source>
</evidence>
<gene>
    <name evidence="8" type="ORF">GPUH_LOCUS7502</name>
</gene>
<evidence type="ECO:0000313" key="10">
    <source>
        <dbReference type="WBParaSite" id="GPUH_0000751101-mRNA-1"/>
    </source>
</evidence>
<dbReference type="SUPFAM" id="SSF52540">
    <property type="entry name" value="P-loop containing nucleoside triphosphate hydrolases"/>
    <property type="match status" value="1"/>
</dbReference>
<comment type="caution">
    <text evidence="6">Lacks conserved residue(s) required for the propagation of feature annotation.</text>
</comment>
<dbReference type="GO" id="GO:0005524">
    <property type="term" value="F:ATP binding"/>
    <property type="evidence" value="ECO:0007669"/>
    <property type="project" value="UniProtKB-KW"/>
</dbReference>
<dbReference type="GO" id="GO:0000146">
    <property type="term" value="F:microfilament motor activity"/>
    <property type="evidence" value="ECO:0007669"/>
    <property type="project" value="TreeGrafter"/>
</dbReference>
<dbReference type="GO" id="GO:0016459">
    <property type="term" value="C:myosin complex"/>
    <property type="evidence" value="ECO:0007669"/>
    <property type="project" value="UniProtKB-KW"/>
</dbReference>
<dbReference type="GO" id="GO:0051015">
    <property type="term" value="F:actin filament binding"/>
    <property type="evidence" value="ECO:0007669"/>
    <property type="project" value="TreeGrafter"/>
</dbReference>
<comment type="similarity">
    <text evidence="6">Belongs to the TRAFAC class myosin-kinesin ATPase superfamily. Myosin family.</text>
</comment>
<keyword evidence="1" id="KW-0547">Nucleotide-binding</keyword>
<keyword evidence="4" id="KW-0505">Motor protein</keyword>
<dbReference type="EMBL" id="UYRT01019555">
    <property type="protein sequence ID" value="VDK58568.1"/>
    <property type="molecule type" value="Genomic_DNA"/>
</dbReference>